<feature type="region of interest" description="Disordered" evidence="2">
    <location>
        <begin position="113"/>
        <end position="139"/>
    </location>
</feature>
<accession>A0ABV6CKB3</accession>
<proteinExistence type="predicted"/>
<feature type="region of interest" description="Disordered" evidence="2">
    <location>
        <begin position="376"/>
        <end position="397"/>
    </location>
</feature>
<evidence type="ECO:0000256" key="1">
    <source>
        <dbReference type="SAM" id="Coils"/>
    </source>
</evidence>
<gene>
    <name evidence="3" type="ORF">ACFFIZ_12880</name>
</gene>
<protein>
    <recommendedName>
        <fullName evidence="5">Phage tail tape measure protein, lambda family</fullName>
    </recommendedName>
</protein>
<evidence type="ECO:0000256" key="2">
    <source>
        <dbReference type="SAM" id="MobiDB-lite"/>
    </source>
</evidence>
<evidence type="ECO:0000313" key="3">
    <source>
        <dbReference type="EMBL" id="MFC0201175.1"/>
    </source>
</evidence>
<dbReference type="RefSeq" id="WP_265506998.1">
    <property type="nucleotide sequence ID" value="NZ_JAOTBE010000022.1"/>
</dbReference>
<keyword evidence="4" id="KW-1185">Reference proteome</keyword>
<feature type="compositionally biased region" description="Gly residues" evidence="2">
    <location>
        <begin position="119"/>
        <end position="135"/>
    </location>
</feature>
<organism evidence="3 4">
    <name type="scientific">Paracoccus rhizosphaerae</name>
    <dbReference type="NCBI Taxonomy" id="1133347"/>
    <lineage>
        <taxon>Bacteria</taxon>
        <taxon>Pseudomonadati</taxon>
        <taxon>Pseudomonadota</taxon>
        <taxon>Alphaproteobacteria</taxon>
        <taxon>Rhodobacterales</taxon>
        <taxon>Paracoccaceae</taxon>
        <taxon>Paracoccus</taxon>
    </lineage>
</organism>
<name>A0ABV6CKB3_9RHOB</name>
<reference evidence="3 4" key="1">
    <citation type="submission" date="2024-09" db="EMBL/GenBank/DDBJ databases">
        <authorList>
            <person name="Sun Q."/>
            <person name="Mori K."/>
        </authorList>
    </citation>
    <scope>NUCLEOTIDE SEQUENCE [LARGE SCALE GENOMIC DNA]</scope>
    <source>
        <strain evidence="3 4">CCM 7904</strain>
    </source>
</reference>
<feature type="coiled-coil region" evidence="1">
    <location>
        <begin position="32"/>
        <end position="86"/>
    </location>
</feature>
<dbReference type="Proteomes" id="UP001589795">
    <property type="component" value="Unassembled WGS sequence"/>
</dbReference>
<evidence type="ECO:0008006" key="5">
    <source>
        <dbReference type="Google" id="ProtNLM"/>
    </source>
</evidence>
<evidence type="ECO:0000313" key="4">
    <source>
        <dbReference type="Proteomes" id="UP001589795"/>
    </source>
</evidence>
<dbReference type="EMBL" id="JBHLWQ010000119">
    <property type="protein sequence ID" value="MFC0201175.1"/>
    <property type="molecule type" value="Genomic_DNA"/>
</dbReference>
<sequence length="397" mass="40800">MGGVIGGIISLANSMGAALSRAAGVAPDQQAAQAMRDRHAAEAASLESLEAQRAATESFTAAEEARNSATEEQLRLQREVEAVRKLAGERGATLTTQQATDFATASLAAEEARRAARSAGGGGGGSRSRGGGGGAARERLDDYQQEAQAIRDRTLALEAEAASIVAAAASNEQYGDALEYARTRAELLHAAQQAGKVITPELSAEIDRLAQGYVTAGLNAEQAAERLEKIKDQSERGKAALSDMFGSISDGSMSAKEAVGNLLMQIAQVQMMKAVMGLPGMGGIASGLGGLLTPRFATGGMHQGGLRIVGENGPELEATGAARVWNASQTRNMLSGSGSNAGGGTSSIMVDLSPDLIARVLSEAEGQSARISQKTAAAQGRASANMMNQKTGSRRRT</sequence>
<comment type="caution">
    <text evidence="3">The sequence shown here is derived from an EMBL/GenBank/DDBJ whole genome shotgun (WGS) entry which is preliminary data.</text>
</comment>
<keyword evidence="1" id="KW-0175">Coiled coil</keyword>